<evidence type="ECO:0000313" key="2">
    <source>
        <dbReference type="EMBL" id="QIK64081.1"/>
    </source>
</evidence>
<dbReference type="KEGG" id="lvi:G7068_13415"/>
<dbReference type="Proteomes" id="UP000502677">
    <property type="component" value="Chromosome"/>
</dbReference>
<proteinExistence type="predicted"/>
<evidence type="ECO:0000313" key="3">
    <source>
        <dbReference type="Proteomes" id="UP000502677"/>
    </source>
</evidence>
<dbReference type="RefSeq" id="WP_166292421.1">
    <property type="nucleotide sequence ID" value="NZ_CP049863.1"/>
</dbReference>
<dbReference type="EMBL" id="CP049863">
    <property type="protein sequence ID" value="QIK64081.1"/>
    <property type="molecule type" value="Genomic_DNA"/>
</dbReference>
<name>A0A6G7XI83_9MICO</name>
<reference evidence="2 3" key="1">
    <citation type="submission" date="2020-03" db="EMBL/GenBank/DDBJ databases">
        <title>Leucobacter sp. nov., isolated from beetles.</title>
        <authorList>
            <person name="Hyun D.-W."/>
            <person name="Bae J.-W."/>
        </authorList>
    </citation>
    <scope>NUCLEOTIDE SEQUENCE [LARGE SCALE GENOMIC DNA]</scope>
    <source>
        <strain evidence="2 3">HDW9C</strain>
    </source>
</reference>
<organism evidence="2 3">
    <name type="scientific">Leucobacter viscericola</name>
    <dbReference type="NCBI Taxonomy" id="2714935"/>
    <lineage>
        <taxon>Bacteria</taxon>
        <taxon>Bacillati</taxon>
        <taxon>Actinomycetota</taxon>
        <taxon>Actinomycetes</taxon>
        <taxon>Micrococcales</taxon>
        <taxon>Microbacteriaceae</taxon>
        <taxon>Leucobacter</taxon>
    </lineage>
</organism>
<gene>
    <name evidence="2" type="ORF">G7068_13415</name>
</gene>
<protein>
    <submittedName>
        <fullName evidence="2">Uncharacterized protein</fullName>
    </submittedName>
</protein>
<evidence type="ECO:0000256" key="1">
    <source>
        <dbReference type="SAM" id="MobiDB-lite"/>
    </source>
</evidence>
<accession>A0A6G7XI83</accession>
<dbReference type="AlphaFoldDB" id="A0A6G7XI83"/>
<feature type="region of interest" description="Disordered" evidence="1">
    <location>
        <begin position="1"/>
        <end position="25"/>
    </location>
</feature>
<sequence length="64" mass="6967">MSEIEDQLTEAEASKPAAARPSEDGLLGRIELIEAQPLEQRAAQFEQVHDELLAELQRGDHGGA</sequence>
<keyword evidence="3" id="KW-1185">Reference proteome</keyword>